<comment type="catalytic activity">
    <reaction evidence="8">
        <text>a lipid IVA + a 1,2-diacyl-sn-glycero-3-phosphocholine = a lipid IVB + a 2-acyl-sn-glycero-3-phosphocholine</text>
        <dbReference type="Rhea" id="RHEA:74279"/>
        <dbReference type="ChEBI" id="CHEBI:57643"/>
        <dbReference type="ChEBI" id="CHEBI:57875"/>
        <dbReference type="ChEBI" id="CHEBI:176425"/>
        <dbReference type="ChEBI" id="CHEBI:193143"/>
        <dbReference type="EC" id="2.3.1.251"/>
    </reaction>
</comment>
<evidence type="ECO:0000256" key="2">
    <source>
        <dbReference type="ARBA" id="ARBA00006368"/>
    </source>
</evidence>
<dbReference type="SUPFAM" id="SSF56925">
    <property type="entry name" value="OMPA-like"/>
    <property type="match status" value="1"/>
</dbReference>
<dbReference type="Pfam" id="PF07017">
    <property type="entry name" value="PagP"/>
    <property type="match status" value="1"/>
</dbReference>
<evidence type="ECO:0000256" key="1">
    <source>
        <dbReference type="ARBA" id="ARBA00004442"/>
    </source>
</evidence>
<dbReference type="Proteomes" id="UP001050241">
    <property type="component" value="Unassembled WGS sequence"/>
</dbReference>
<dbReference type="HAMAP" id="MF_00837">
    <property type="entry name" value="PagP_transferase"/>
    <property type="match status" value="1"/>
</dbReference>
<evidence type="ECO:0000256" key="8">
    <source>
        <dbReference type="HAMAP-Rule" id="MF_00837"/>
    </source>
</evidence>
<dbReference type="GO" id="GO:0009245">
    <property type="term" value="P:lipid A biosynthetic process"/>
    <property type="evidence" value="ECO:0007669"/>
    <property type="project" value="UniProtKB-UniRule"/>
</dbReference>
<sequence length="235" mass="27312">MQFMYPQIIPRNGMVIRNNTHAVKRSFKYSVLRSAPNTKYGNGIVIVRIKFPLILLFIIGQLSFASAVNADSNTADKGWFTTFTDNVAQTWNEPEHYDLYIPAITWHARFAYDKEKTDRYNERPWGAGFGQSRWDEKGNWHGLYLMAFKDSYNKWEPIGGYGWEKTWRPLSDDNFRLGLGYTAGFTARDNWKYIPVPVLLPLASIGYGPATFQMTYIPGTYNNGNVYFAWMRFQF</sequence>
<comment type="catalytic activity">
    <reaction evidence="8">
        <text>a lipid A + a 1,2-diacyl-sn-glycero-3-phosphocholine = a hepta-acyl lipid A + a 2-acyl-sn-glycero-3-phosphocholine</text>
        <dbReference type="Rhea" id="RHEA:74275"/>
        <dbReference type="ChEBI" id="CHEBI:57643"/>
        <dbReference type="ChEBI" id="CHEBI:57875"/>
        <dbReference type="ChEBI" id="CHEBI:193141"/>
        <dbReference type="ChEBI" id="CHEBI:193142"/>
        <dbReference type="EC" id="2.3.1.251"/>
    </reaction>
</comment>
<accession>A0ABD0BRF8</accession>
<evidence type="ECO:0000256" key="4">
    <source>
        <dbReference type="ARBA" id="ARBA00022729"/>
    </source>
</evidence>
<dbReference type="AlphaFoldDB" id="A0ABD0BRF8"/>
<feature type="active site" evidence="8">
    <location>
        <position position="151"/>
    </location>
</feature>
<name>A0ABD0BRF8_ENTCL</name>
<dbReference type="InterPro" id="IPR011250">
    <property type="entry name" value="OMP/PagP_B-barrel"/>
</dbReference>
<dbReference type="InterPro" id="IPR009746">
    <property type="entry name" value="LipidA_acyl_PagP"/>
</dbReference>
<dbReference type="FunFam" id="2.40.160.20:FF:000002">
    <property type="entry name" value="Lipid A palmitoyltransferase PagP"/>
    <property type="match status" value="1"/>
</dbReference>
<keyword evidence="7 8" id="KW-0012">Acyltransferase</keyword>
<comment type="subunit">
    <text evidence="8">Homodimer.</text>
</comment>
<reference evidence="9" key="1">
    <citation type="submission" date="2021-11" db="EMBL/GenBank/DDBJ databases">
        <title>WGS analysis for carbapenemase-producing Enterobacterales outbreak in a University Hospital, Japan.</title>
        <authorList>
            <person name="Tukada M."/>
            <person name="Miyazaki T."/>
            <person name="Aoki K."/>
            <person name="Yoshizawa S."/>
            <person name="Ishii Y."/>
            <person name="Tateda K."/>
        </authorList>
    </citation>
    <scope>NUCLEOTIDE SEQUENCE</scope>
    <source>
        <strain evidence="9">TUM16652</strain>
    </source>
</reference>
<dbReference type="Gene3D" id="2.40.160.20">
    <property type="match status" value="1"/>
</dbReference>
<feature type="active site" evidence="8">
    <location>
        <position position="107"/>
    </location>
</feature>
<keyword evidence="6 8" id="KW-0998">Cell outer membrane</keyword>
<comment type="similarity">
    <text evidence="2 8">Belongs to the lipid A palmitoyltransferase family.</text>
</comment>
<keyword evidence="5 8" id="KW-0472">Membrane</keyword>
<dbReference type="EMBL" id="BQFY01000015">
    <property type="protein sequence ID" value="GJJ83920.1"/>
    <property type="molecule type" value="Genomic_DNA"/>
</dbReference>
<comment type="catalytic activity">
    <reaction evidence="8">
        <text>a lipid IIA + a 1,2-diacyl-sn-glycero-3-phosphocholine = a lipid IIB + a 2-acyl-sn-glycero-3-phosphocholine</text>
        <dbReference type="Rhea" id="RHEA:74283"/>
        <dbReference type="ChEBI" id="CHEBI:57643"/>
        <dbReference type="ChEBI" id="CHEBI:57875"/>
        <dbReference type="ChEBI" id="CHEBI:193144"/>
        <dbReference type="ChEBI" id="CHEBI:193145"/>
        <dbReference type="EC" id="2.3.1.251"/>
    </reaction>
</comment>
<dbReference type="NCBIfam" id="NF008271">
    <property type="entry name" value="PRK11045.1"/>
    <property type="match status" value="1"/>
</dbReference>
<evidence type="ECO:0000256" key="7">
    <source>
        <dbReference type="ARBA" id="ARBA00023315"/>
    </source>
</evidence>
<dbReference type="GO" id="GO:0009279">
    <property type="term" value="C:cell outer membrane"/>
    <property type="evidence" value="ECO:0007669"/>
    <property type="project" value="UniProtKB-SubCell"/>
</dbReference>
<feature type="site" description="Role in lipopolysaccharide recognition" evidence="8">
    <location>
        <position position="116"/>
    </location>
</feature>
<dbReference type="EC" id="2.3.1.251" evidence="8"/>
<keyword evidence="4 8" id="KW-0732">Signal</keyword>
<proteinExistence type="inferred from homology"/>
<feature type="site" description="Role in the phospholipid gating" evidence="8">
    <location>
        <position position="221"/>
    </location>
</feature>
<organism evidence="9 10">
    <name type="scientific">Enterobacter cloacae</name>
    <dbReference type="NCBI Taxonomy" id="550"/>
    <lineage>
        <taxon>Bacteria</taxon>
        <taxon>Pseudomonadati</taxon>
        <taxon>Pseudomonadota</taxon>
        <taxon>Gammaproteobacteria</taxon>
        <taxon>Enterobacterales</taxon>
        <taxon>Enterobacteriaceae</taxon>
        <taxon>Enterobacter</taxon>
        <taxon>Enterobacter cloacae complex</taxon>
    </lineage>
</organism>
<comment type="subcellular location">
    <subcellularLocation>
        <location evidence="1 8">Cell outer membrane</location>
    </subcellularLocation>
</comment>
<evidence type="ECO:0000256" key="3">
    <source>
        <dbReference type="ARBA" id="ARBA00022679"/>
    </source>
</evidence>
<gene>
    <name evidence="9" type="primary">pagP_1</name>
    <name evidence="8" type="synonym">pagP</name>
    <name evidence="9" type="ORF">TUM16652_26190</name>
</gene>
<evidence type="ECO:0000256" key="5">
    <source>
        <dbReference type="ARBA" id="ARBA00023136"/>
    </source>
</evidence>
<dbReference type="GO" id="GO:0016409">
    <property type="term" value="F:palmitoyltransferase activity"/>
    <property type="evidence" value="ECO:0007669"/>
    <property type="project" value="UniProtKB-ARBA"/>
</dbReference>
<comment type="function">
    <text evidence="8">Transfers a fatty acid residue from the sn-1 position of a phospholipid to the N-linked hydroxyfatty acid chain on the proximal unit of lipid A or its precursors.</text>
</comment>
<protein>
    <recommendedName>
        <fullName evidence="8">Lipid A acyltransferase PagP</fullName>
        <ecNumber evidence="8">2.3.1.251</ecNumber>
    </recommendedName>
    <alternativeName>
        <fullName evidence="8">Lipid A acylation protein</fullName>
    </alternativeName>
</protein>
<evidence type="ECO:0000313" key="9">
    <source>
        <dbReference type="EMBL" id="GJJ83920.1"/>
    </source>
</evidence>
<comment type="caution">
    <text evidence="9">The sequence shown here is derived from an EMBL/GenBank/DDBJ whole genome shotgun (WGS) entry which is preliminary data.</text>
</comment>
<evidence type="ECO:0000256" key="6">
    <source>
        <dbReference type="ARBA" id="ARBA00023237"/>
    </source>
</evidence>
<evidence type="ECO:0000313" key="10">
    <source>
        <dbReference type="Proteomes" id="UP001050241"/>
    </source>
</evidence>
<keyword evidence="3 8" id="KW-0808">Transferase</keyword>
<feature type="active site" evidence="8">
    <location>
        <position position="150"/>
    </location>
</feature>